<evidence type="ECO:0000259" key="2">
    <source>
        <dbReference type="PROSITE" id="PS50404"/>
    </source>
</evidence>
<dbReference type="AlphaFoldDB" id="A0A2D3VG63"/>
<dbReference type="InterPro" id="IPR004045">
    <property type="entry name" value="Glutathione_S-Trfase_N"/>
</dbReference>
<dbReference type="Pfam" id="PF25907">
    <property type="entry name" value="DUF7962"/>
    <property type="match status" value="1"/>
</dbReference>
<protein>
    <recommendedName>
        <fullName evidence="2">GST N-terminal domain-containing protein</fullName>
    </recommendedName>
</protein>
<sequence length="361" mass="40555">MSTPIVVLFGYESSTFTIKVRHVLRLKQIPYTFITVPSMMPRPPLKDNFHLTYRKIPVLAIGSELYCDTSLICEALEHFFPKSEGYNSLYPSAADGRNYRPIIRGFASYWTDRPLFRVTTGLMPASIWRSSFGTDRAQLIGHKLDPDKLEKKLPENLLRLDMQLSMLEPLFAETEGPWIFSTSSPSMADISVYYQLLWGSEISAGRLVSNLTAGGASDTELEGTRPVFNAQRYPGVWAWYRRVQTFFDELPPVEDKNTSFEKVVEQMKKAPKLGKKSLLLPTPKSTHSELDSKTGLKEGSLVSVAPDDTGRDDPTVGTLVAISPEEIVIKPQPLETPATVETRIHFPRLGFVVRPVNQSNL</sequence>
<dbReference type="InterPro" id="IPR036282">
    <property type="entry name" value="Glutathione-S-Trfase_C_sf"/>
</dbReference>
<evidence type="ECO:0000256" key="1">
    <source>
        <dbReference type="SAM" id="MobiDB-lite"/>
    </source>
</evidence>
<gene>
    <name evidence="3" type="ORF">RCC_06709</name>
</gene>
<dbReference type="GeneID" id="35601840"/>
<dbReference type="Pfam" id="PF13417">
    <property type="entry name" value="GST_N_3"/>
    <property type="match status" value="1"/>
</dbReference>
<proteinExistence type="predicted"/>
<dbReference type="STRING" id="112498.A0A2D3VG63"/>
<feature type="domain" description="GST N-terminal" evidence="2">
    <location>
        <begin position="4"/>
        <end position="84"/>
    </location>
</feature>
<evidence type="ECO:0000313" key="4">
    <source>
        <dbReference type="Proteomes" id="UP000225277"/>
    </source>
</evidence>
<dbReference type="OrthoDB" id="202840at2759"/>
<accession>A0A2D3VG63</accession>
<evidence type="ECO:0000313" key="3">
    <source>
        <dbReference type="EMBL" id="CZT20849.1"/>
    </source>
</evidence>
<dbReference type="Proteomes" id="UP000225277">
    <property type="component" value="Unassembled WGS sequence"/>
</dbReference>
<dbReference type="SUPFAM" id="SSF47616">
    <property type="entry name" value="GST C-terminal domain-like"/>
    <property type="match status" value="1"/>
</dbReference>
<dbReference type="InterPro" id="IPR058268">
    <property type="entry name" value="DUF7962"/>
</dbReference>
<dbReference type="InterPro" id="IPR036249">
    <property type="entry name" value="Thioredoxin-like_sf"/>
</dbReference>
<dbReference type="SUPFAM" id="SSF52833">
    <property type="entry name" value="Thioredoxin-like"/>
    <property type="match status" value="1"/>
</dbReference>
<feature type="compositionally biased region" description="Basic and acidic residues" evidence="1">
    <location>
        <begin position="286"/>
        <end position="296"/>
    </location>
</feature>
<name>A0A2D3VG63_9PEZI</name>
<feature type="region of interest" description="Disordered" evidence="1">
    <location>
        <begin position="277"/>
        <end position="313"/>
    </location>
</feature>
<dbReference type="PROSITE" id="PS50404">
    <property type="entry name" value="GST_NTER"/>
    <property type="match status" value="1"/>
</dbReference>
<dbReference type="CDD" id="cd00570">
    <property type="entry name" value="GST_N_family"/>
    <property type="match status" value="1"/>
</dbReference>
<dbReference type="EMBL" id="FJUY01000010">
    <property type="protein sequence ID" value="CZT20849.1"/>
    <property type="molecule type" value="Genomic_DNA"/>
</dbReference>
<keyword evidence="4" id="KW-1185">Reference proteome</keyword>
<dbReference type="RefSeq" id="XP_023627738.1">
    <property type="nucleotide sequence ID" value="XM_023771970.1"/>
</dbReference>
<organism evidence="3 4">
    <name type="scientific">Ramularia collo-cygni</name>
    <dbReference type="NCBI Taxonomy" id="112498"/>
    <lineage>
        <taxon>Eukaryota</taxon>
        <taxon>Fungi</taxon>
        <taxon>Dikarya</taxon>
        <taxon>Ascomycota</taxon>
        <taxon>Pezizomycotina</taxon>
        <taxon>Dothideomycetes</taxon>
        <taxon>Dothideomycetidae</taxon>
        <taxon>Mycosphaerellales</taxon>
        <taxon>Mycosphaerellaceae</taxon>
        <taxon>Ramularia</taxon>
    </lineage>
</organism>
<reference evidence="3 4" key="1">
    <citation type="submission" date="2016-03" db="EMBL/GenBank/DDBJ databases">
        <authorList>
            <person name="Ploux O."/>
        </authorList>
    </citation>
    <scope>NUCLEOTIDE SEQUENCE [LARGE SCALE GENOMIC DNA]</scope>
    <source>
        <strain evidence="3 4">URUG2</strain>
    </source>
</reference>
<dbReference type="Gene3D" id="3.40.30.110">
    <property type="match status" value="2"/>
</dbReference>
<dbReference type="Gene3D" id="1.20.1050.10">
    <property type="match status" value="1"/>
</dbReference>